<evidence type="ECO:0000313" key="4">
    <source>
        <dbReference type="WBParaSite" id="MCU_002316-RA"/>
    </source>
</evidence>
<reference evidence="2 3" key="1">
    <citation type="submission" date="2018-10" db="EMBL/GenBank/DDBJ databases">
        <authorList>
            <consortium name="Pathogen Informatics"/>
        </authorList>
    </citation>
    <scope>NUCLEOTIDE SEQUENCE [LARGE SCALE GENOMIC DNA]</scope>
</reference>
<evidence type="ECO:0000313" key="3">
    <source>
        <dbReference type="Proteomes" id="UP000267029"/>
    </source>
</evidence>
<evidence type="ECO:0000313" key="2">
    <source>
        <dbReference type="EMBL" id="VDD80628.1"/>
    </source>
</evidence>
<dbReference type="AlphaFoldDB" id="A0A0R3UH55"/>
<protein>
    <submittedName>
        <fullName evidence="4">Protein TSSC4</fullName>
    </submittedName>
</protein>
<proteinExistence type="predicted"/>
<accession>A0A0R3UH55</accession>
<feature type="compositionally biased region" description="Basic and acidic residues" evidence="1">
    <location>
        <begin position="121"/>
        <end position="132"/>
    </location>
</feature>
<evidence type="ECO:0000256" key="1">
    <source>
        <dbReference type="SAM" id="MobiDB-lite"/>
    </source>
</evidence>
<name>A0A0R3UH55_MESCO</name>
<sequence>MAGENRGNFESHLKSASEAKHEILFEDTVKPLPMCQVTPDKYHEDNGGMDSAQQQAHQTELWLFNKNKKDGEAASSDDDFEPPSECCSVAQYQRDVAARMKQKQKPVDGSPAGKRTSNRLLNKEPMRCDGTN</sequence>
<dbReference type="Proteomes" id="UP000267029">
    <property type="component" value="Unassembled WGS sequence"/>
</dbReference>
<dbReference type="WBParaSite" id="MCU_002316-RA">
    <property type="protein sequence ID" value="MCU_002316-RA"/>
    <property type="gene ID" value="MCU_002316"/>
</dbReference>
<gene>
    <name evidence="2" type="ORF">MCOS_LOCUS6631</name>
</gene>
<feature type="region of interest" description="Disordered" evidence="1">
    <location>
        <begin position="97"/>
        <end position="132"/>
    </location>
</feature>
<reference evidence="4" key="2">
    <citation type="submission" date="2019-11" db="UniProtKB">
        <authorList>
            <consortium name="WormBaseParasite"/>
        </authorList>
    </citation>
    <scope>IDENTIFICATION</scope>
</reference>
<dbReference type="EMBL" id="UXSR01005280">
    <property type="protein sequence ID" value="VDD80628.1"/>
    <property type="molecule type" value="Genomic_DNA"/>
</dbReference>
<feature type="region of interest" description="Disordered" evidence="1">
    <location>
        <begin position="36"/>
        <end position="56"/>
    </location>
</feature>
<keyword evidence="3" id="KW-1185">Reference proteome</keyword>
<organism evidence="2 3">
    <name type="scientific">Mesocestoides corti</name>
    <name type="common">Flatworm</name>
    <dbReference type="NCBI Taxonomy" id="53468"/>
    <lineage>
        <taxon>Eukaryota</taxon>
        <taxon>Metazoa</taxon>
        <taxon>Spiralia</taxon>
        <taxon>Lophotrochozoa</taxon>
        <taxon>Platyhelminthes</taxon>
        <taxon>Cestoda</taxon>
        <taxon>Eucestoda</taxon>
        <taxon>Cyclophyllidea</taxon>
        <taxon>Mesocestoididae</taxon>
        <taxon>Mesocestoides</taxon>
    </lineage>
</organism>